<dbReference type="OrthoDB" id="429520at2759"/>
<dbReference type="InterPro" id="IPR015943">
    <property type="entry name" value="WD40/YVTN_repeat-like_dom_sf"/>
</dbReference>
<gene>
    <name evidence="3" type="ORF">RHTO0S_17e03532g</name>
</gene>
<accession>A0A061BKG9</accession>
<evidence type="ECO:0000259" key="2">
    <source>
        <dbReference type="PROSITE" id="PS50181"/>
    </source>
</evidence>
<dbReference type="PANTHER" id="PTHR12874">
    <property type="entry name" value="F-BOX ONLY PROTEIN 48-RELATED"/>
    <property type="match status" value="1"/>
</dbReference>
<dbReference type="SMART" id="SM00320">
    <property type="entry name" value="WD40"/>
    <property type="match status" value="3"/>
</dbReference>
<dbReference type="InterPro" id="IPR036047">
    <property type="entry name" value="F-box-like_dom_sf"/>
</dbReference>
<dbReference type="Gene3D" id="1.20.1280.50">
    <property type="match status" value="1"/>
</dbReference>
<dbReference type="SUPFAM" id="SSF50978">
    <property type="entry name" value="WD40 repeat-like"/>
    <property type="match status" value="1"/>
</dbReference>
<dbReference type="Pfam" id="PF12937">
    <property type="entry name" value="F-box-like"/>
    <property type="match status" value="1"/>
</dbReference>
<sequence length="1106" mass="116651">MSSSTPSRSPNNSTDTPNTLANTHDPSSTLINSAPFEPSSSATTPSRKDRKGKGREKEGFGSSPIASLPLELLAHVFAHLPPYALGTCQLVCRAWHDVVVDEASWRTAFETYYGVTPDSLGRRTEPSSWRSEYISRVSLLRQWHRARTPTIIHNPSLGALSHVHISLPSASSPMPGTSTPPASPRTADTTSLTSATLLSLSLDIGAAVHSSPFTGKVSKRPLFASPVDHLGRPLGLPIVSATSVGVSIDGTKIVWGMRDGSLRFVNSSPTGGRGTAGGTIEAGEVRSLPDAHREGSAIQATAFSGAGGTGGGRMMGGIKQRTDVLVTAGADGVVAIWSLTIPASVAGAAGVRDRPPVAVKAWQGRWDVALDAVPATATGTAAEAAPRRRVKATSIAFDSGWVGRYHGRPASIAVGRSDGKTVVWPAVYIDEEKPTTATEADAQVLPAGQGGKIDYLVLDPPSNPSASLSLLVHQADSPAFSRFVFSPSSPPIRTTFGHPQPDHLSALTAFAVDFDEAATSTASVPSTPAEGRISFPSRPRLFTPSASSSSLAFPSLSRSTSASSVFPISTGADAASAGSFGQRKYVAAGDKDGRVFLWNWETKQSEEEQERGDLVAPSVQVQGLEIDGGGSASKVTALELTDAGVFVGGLDGTLRFYSTLGTAHLLQPPIRSFRDRTAPRHPSRMLAQGLIADDEENRWLVSHVRASREAVVAAIGGRILAWRTSSDVKKKGIKAAGGKLTARQERFKANMELQHQVRESINALSAESAARLERRREEERMSHDLGLPPTLDNMTEEEAVAYAMLLSMDEQEAKLFENLEEEPDWEQVPDELLDSDGLVLDEDYELLQASTSAVHDEAEHDDDRLSQATSRGGRRPSQAPSPASSLSVPSSPFLGSSLSHRSSSSPSSRGVSYNWKPVSPSLRALGSPPSSFNPHAKIHISPRLGPTYGSTGAAFTNDPIPDMSPELWPVASSPASPPGASFGGRRTSTGAASPLSPATTLSPSMAAVAAPSGTPVRRGWSEVARSAASTPGSASPSPASRLSTSPSAATSWPSPPSTSSLLAAQLRQSEISAKADEALRRQQQEEEDLRYALELSMVEEASRLEI</sequence>
<dbReference type="SUPFAM" id="SSF81383">
    <property type="entry name" value="F-box domain"/>
    <property type="match status" value="1"/>
</dbReference>
<feature type="compositionally biased region" description="Basic and acidic residues" evidence="1">
    <location>
        <begin position="854"/>
        <end position="865"/>
    </location>
</feature>
<feature type="region of interest" description="Disordered" evidence="1">
    <location>
        <begin position="170"/>
        <end position="189"/>
    </location>
</feature>
<evidence type="ECO:0000256" key="1">
    <source>
        <dbReference type="SAM" id="MobiDB-lite"/>
    </source>
</evidence>
<feature type="compositionally biased region" description="Low complexity" evidence="1">
    <location>
        <begin position="1024"/>
        <end position="1061"/>
    </location>
</feature>
<dbReference type="EMBL" id="LK052952">
    <property type="protein sequence ID" value="CDR48435.1"/>
    <property type="molecule type" value="Genomic_DNA"/>
</dbReference>
<proteinExistence type="predicted"/>
<dbReference type="InterPro" id="IPR003903">
    <property type="entry name" value="UIM_dom"/>
</dbReference>
<feature type="compositionally biased region" description="Polar residues" evidence="1">
    <location>
        <begin position="170"/>
        <end position="180"/>
    </location>
</feature>
<feature type="domain" description="F-box" evidence="2">
    <location>
        <begin position="62"/>
        <end position="108"/>
    </location>
</feature>
<feature type="compositionally biased region" description="Polar residues" evidence="1">
    <location>
        <begin position="20"/>
        <end position="45"/>
    </location>
</feature>
<dbReference type="InterPro" id="IPR001810">
    <property type="entry name" value="F-box_dom"/>
</dbReference>
<dbReference type="GO" id="GO:0019005">
    <property type="term" value="C:SCF ubiquitin ligase complex"/>
    <property type="evidence" value="ECO:0007669"/>
    <property type="project" value="TreeGrafter"/>
</dbReference>
<dbReference type="PANTHER" id="PTHR12874:SF9">
    <property type="entry name" value="F-BOX ONLY PROTEIN 48"/>
    <property type="match status" value="1"/>
</dbReference>
<dbReference type="GO" id="GO:0005737">
    <property type="term" value="C:cytoplasm"/>
    <property type="evidence" value="ECO:0007669"/>
    <property type="project" value="TreeGrafter"/>
</dbReference>
<feature type="compositionally biased region" description="Low complexity" evidence="1">
    <location>
        <begin position="971"/>
        <end position="984"/>
    </location>
</feature>
<feature type="region of interest" description="Disordered" evidence="1">
    <location>
        <begin position="772"/>
        <end position="791"/>
    </location>
</feature>
<evidence type="ECO:0000313" key="3">
    <source>
        <dbReference type="EMBL" id="CDR48435.1"/>
    </source>
</evidence>
<feature type="compositionally biased region" description="Low complexity" evidence="1">
    <location>
        <begin position="1"/>
        <end position="19"/>
    </location>
</feature>
<feature type="region of interest" description="Disordered" evidence="1">
    <location>
        <begin position="852"/>
        <end position="1061"/>
    </location>
</feature>
<dbReference type="Gene3D" id="2.130.10.10">
    <property type="entry name" value="YVTN repeat-like/Quinoprotein amine dehydrogenase"/>
    <property type="match status" value="1"/>
</dbReference>
<feature type="region of interest" description="Disordered" evidence="1">
    <location>
        <begin position="1"/>
        <end position="62"/>
    </location>
</feature>
<organism evidence="3">
    <name type="scientific">Rhodotorula toruloides</name>
    <name type="common">Yeast</name>
    <name type="synonym">Rhodosporidium toruloides</name>
    <dbReference type="NCBI Taxonomy" id="5286"/>
    <lineage>
        <taxon>Eukaryota</taxon>
        <taxon>Fungi</taxon>
        <taxon>Dikarya</taxon>
        <taxon>Basidiomycota</taxon>
        <taxon>Pucciniomycotina</taxon>
        <taxon>Microbotryomycetes</taxon>
        <taxon>Sporidiobolales</taxon>
        <taxon>Sporidiobolaceae</taxon>
        <taxon>Rhodotorula</taxon>
    </lineage>
</organism>
<feature type="compositionally biased region" description="Basic and acidic residues" evidence="1">
    <location>
        <begin position="772"/>
        <end position="783"/>
    </location>
</feature>
<reference evidence="3" key="1">
    <citation type="journal article" date="2014" name="Genome Announc.">
        <title>Draft genome sequence of Rhodosporidium toruloides CECT1137, an oleaginous yeast of biotechnological interest.</title>
        <authorList>
            <person name="Morin N."/>
            <person name="Calcas X."/>
            <person name="Devillers H."/>
            <person name="Durrens P."/>
            <person name="Sherman D.J."/>
            <person name="Nicaud J.-M."/>
            <person name="Neuveglise C."/>
        </authorList>
    </citation>
    <scope>NUCLEOTIDE SEQUENCE</scope>
    <source>
        <strain evidence="3">CECT1137</strain>
    </source>
</reference>
<dbReference type="PROSITE" id="PS50181">
    <property type="entry name" value="FBOX"/>
    <property type="match status" value="1"/>
</dbReference>
<dbReference type="SMART" id="SM00726">
    <property type="entry name" value="UIM"/>
    <property type="match status" value="2"/>
</dbReference>
<dbReference type="Gene3D" id="6.10.300.40">
    <property type="match status" value="1"/>
</dbReference>
<name>A0A061BKG9_RHOTO</name>
<dbReference type="CDD" id="cd09917">
    <property type="entry name" value="F-box_SF"/>
    <property type="match status" value="1"/>
</dbReference>
<protein>
    <submittedName>
        <fullName evidence="3">RHTO0S17e03532g1_1</fullName>
    </submittedName>
</protein>
<dbReference type="InterPro" id="IPR001680">
    <property type="entry name" value="WD40_rpt"/>
</dbReference>
<dbReference type="InterPro" id="IPR036322">
    <property type="entry name" value="WD40_repeat_dom_sf"/>
</dbReference>
<dbReference type="PROSITE" id="PS50330">
    <property type="entry name" value="UIM"/>
    <property type="match status" value="1"/>
</dbReference>
<feature type="compositionally biased region" description="Low complexity" evidence="1">
    <location>
        <begin position="876"/>
        <end position="912"/>
    </location>
</feature>
<feature type="region of interest" description="Disordered" evidence="1">
    <location>
        <begin position="520"/>
        <end position="539"/>
    </location>
</feature>
<dbReference type="GO" id="GO:0031146">
    <property type="term" value="P:SCF-dependent proteasomal ubiquitin-dependent protein catabolic process"/>
    <property type="evidence" value="ECO:0007669"/>
    <property type="project" value="TreeGrafter"/>
</dbReference>
<feature type="compositionally biased region" description="Low complexity" evidence="1">
    <location>
        <begin position="991"/>
        <end position="1004"/>
    </location>
</feature>
<dbReference type="AlphaFoldDB" id="A0A061BKG9"/>
<dbReference type="SMART" id="SM00256">
    <property type="entry name" value="FBOX"/>
    <property type="match status" value="1"/>
</dbReference>